<sequence>MFVRSIQLLKLVCCLSYAFYAVTSDDSEGNEKAFTNTIHAEETLPSTDLTSDIYWTNETGLNTSNEEKDYTHGEEFQLPAFEEGGGGGGGGGGEEEEEEEEEEVKFNDSIWNESNETTPMNVSDECLQLLAEFGSLLDEHEAIFVLVNESVGTNQFNLIINSVPNMTEVRTFITNVIEHKKTLIAAYDELDKVITQMSEVCPPALFQNVAGDIRVHIKLLRDIISEVNIGIYIPLTQDELLLFNFSCSLFDVEDCKDKIDHIIDRLKIITKVYDAIMDSQRVHEIVSYIMFVIGIIEVEKFKYPGATVTNINDTREEIKHRINMGNACYYSIEKVLLSSLVSKNSKVRIYKTVILPVVLYDCETWTLTLREEHRLRMFENKMLRKIFGAKRDEVTEEWRKLHNTELHALYSSSDTIRNIKSRLLRWPVYVVRMGVSRNAYRVLVGKLEGKILLGRPRRRWEDNIKLDFREMGYDGRDWINLAEDRDQWRAYNSGTRVQQEEYVVDYMKNKFELHLDNRGTNSLRSVIRRRFFLPYYQVWKKCYRSEKMFVPKYSDWLRQEIELPLADIPSASSSSETFGRPSKEFQELCERSKRRKIEDLRKNVGVEELSYATVMNLRARGDDNSIKLLKEITTTTPTRGKKIRESWLKKRKQATKLSEEEALSMIVSTNLSKHQYMSIRKMAIKHNHDLYPSYYAVLKAKGATYPNKEVLVRVHVKCTCIRERHCDDMPLADQRQIQMERSLTPVSERVGVVEGRKQEMHSYQCEPRCAHVITKYNWRRSFPLKGTIEQKRLNLQWLVSIATDRATASYLFCETWTLTLREEHRLRVFEKKVLRKIFGAKRDEVTGEWRKLHNTELHALYSSPDIIRNIKSRRLRWARHVPHMFVHSTQLLKLACCLAHAIYSVAADDREGNETTFTNTIRAEEYFPDTHLTSGIDWNNETEITTSNEEIDLKIGDEFRATELDEVEFNELMTRIPQTIALQEKSEEDTMKEAPSNWNQSNTMNASDDCLELLSEFVSLVDEHKAILIDVNESDYIGLEIYNLTINSMSNLTGIKTFISNVIENRMLLIAPYNELDEILREMGEACSPTSVQNFAEKLRVKIELLRDIVMEVNVQMNLQIGLDVQINFNFSCSLVFDVKNCNDNIDYVIDQLKVITKGYGSIAFHAGIHNIVGTIMFGFGFVGNFMLLIVFLKQKEMRTLPNSMILNMTIADFLMLLINSLGILKYYGAWKIEWCAIKAFVSYFIFYANTYSIVVMNVQRSVAIFISYSCTGTRFSFTKCHFVFIIVSVWIFSGILAIYPTLKAEITLTGCNIGDANDDSFFTKYFVVILIFSFIIPLIAIVVSACVTTRVLKKSVQHFSSDISGLEEIKRTRVLGSNVVIALTVIFALTYDTFVHSTRVLKLVCCFACIFCAVTADDSEVNDKAFTNNTDAKENLLVTDLTSDINWSNDTKLNASNEEYDYAQGDEFPFPGLDENFEDSLAELLANYNLTNVTIAIFVSDECLKLLSGFESMVEENRTIPTHVNTSKDVDLIKLGIPFDNTSNITEIETFIINNLKRRLLFMAPYDKVEEVITQISEVCPAIVLQTLFVMRDKIRSLRDYILKVNTEFNIQGILAIYPTLNTDTSIAGCYIVDYNDSSFFTNYIIITWTFAFIIPFIAIAVSACVTTRVLKKSVQHFSGDVTGLEEVKKSRALNEEEREGEGEGRGRRRRRRGDEEKKEGRRRKRRREGGEEEKEEGDEEGRRGMRRGGGEKEEGDEKEEEKEEEGEEKKEEEEEEETFHVT</sequence>
<comment type="caution">
    <text evidence="15">The sequence shown here is derived from an EMBL/GenBank/DDBJ whole genome shotgun (WGS) entry which is preliminary data.</text>
</comment>
<feature type="region of interest" description="Disordered" evidence="11">
    <location>
        <begin position="1694"/>
        <end position="1784"/>
    </location>
</feature>
<evidence type="ECO:0000256" key="13">
    <source>
        <dbReference type="SAM" id="SignalP"/>
    </source>
</evidence>
<feature type="domain" description="G-protein coupled receptors family 1 profile" evidence="14">
    <location>
        <begin position="1184"/>
        <end position="1392"/>
    </location>
</feature>
<evidence type="ECO:0000256" key="11">
    <source>
        <dbReference type="SAM" id="MobiDB-lite"/>
    </source>
</evidence>
<comment type="subcellular location">
    <subcellularLocation>
        <location evidence="1">Membrane</location>
        <topology evidence="1">Multi-pass membrane protein</topology>
    </subcellularLocation>
</comment>
<keyword evidence="10" id="KW-0716">Sensory transduction</keyword>
<keyword evidence="9" id="KW-0807">Transducer</keyword>
<organism evidence="15 16">
    <name type="scientific">Periplaneta americana</name>
    <name type="common">American cockroach</name>
    <name type="synonym">Blatta americana</name>
    <dbReference type="NCBI Taxonomy" id="6978"/>
    <lineage>
        <taxon>Eukaryota</taxon>
        <taxon>Metazoa</taxon>
        <taxon>Ecdysozoa</taxon>
        <taxon>Arthropoda</taxon>
        <taxon>Hexapoda</taxon>
        <taxon>Insecta</taxon>
        <taxon>Pterygota</taxon>
        <taxon>Neoptera</taxon>
        <taxon>Polyneoptera</taxon>
        <taxon>Dictyoptera</taxon>
        <taxon>Blattodea</taxon>
        <taxon>Blattoidea</taxon>
        <taxon>Blattidae</taxon>
        <taxon>Blattinae</taxon>
        <taxon>Periplaneta</taxon>
    </lineage>
</organism>
<name>A0ABQ8TS19_PERAM</name>
<evidence type="ECO:0000256" key="3">
    <source>
        <dbReference type="ARBA" id="ARBA00022692"/>
    </source>
</evidence>
<dbReference type="InterPro" id="IPR017452">
    <property type="entry name" value="GPCR_Rhodpsn_7TM"/>
</dbReference>
<feature type="region of interest" description="Disordered" evidence="11">
    <location>
        <begin position="78"/>
        <end position="103"/>
    </location>
</feature>
<evidence type="ECO:0000313" key="16">
    <source>
        <dbReference type="Proteomes" id="UP001148838"/>
    </source>
</evidence>
<keyword evidence="3 12" id="KW-0812">Transmembrane</keyword>
<feature type="transmembrane region" description="Helical" evidence="12">
    <location>
        <begin position="1281"/>
        <end position="1300"/>
    </location>
</feature>
<evidence type="ECO:0000256" key="6">
    <source>
        <dbReference type="ARBA" id="ARBA00023136"/>
    </source>
</evidence>
<keyword evidence="5" id="KW-0297">G-protein coupled receptor</keyword>
<feature type="signal peptide" evidence="13">
    <location>
        <begin position="1"/>
        <end position="24"/>
    </location>
</feature>
<dbReference type="PANTHER" id="PTHR24240">
    <property type="entry name" value="OPSIN"/>
    <property type="match status" value="1"/>
</dbReference>
<keyword evidence="13" id="KW-0732">Signal</keyword>
<feature type="compositionally biased region" description="Acidic residues" evidence="11">
    <location>
        <begin position="1755"/>
        <end position="1784"/>
    </location>
</feature>
<feature type="compositionally biased region" description="Basic and acidic residues" evidence="11">
    <location>
        <begin position="1742"/>
        <end position="1754"/>
    </location>
</feature>
<protein>
    <recommendedName>
        <fullName evidence="14">G-protein coupled receptors family 1 profile domain-containing protein</fullName>
    </recommendedName>
</protein>
<proteinExistence type="inferred from homology"/>
<evidence type="ECO:0000256" key="9">
    <source>
        <dbReference type="ARBA" id="ARBA00023224"/>
    </source>
</evidence>
<feature type="compositionally biased region" description="Basic and acidic residues" evidence="11">
    <location>
        <begin position="1694"/>
        <end position="1707"/>
    </location>
</feature>
<keyword evidence="16" id="KW-1185">Reference proteome</keyword>
<feature type="chain" id="PRO_5047404196" description="G-protein coupled receptors family 1 profile domain-containing protein" evidence="13">
    <location>
        <begin position="25"/>
        <end position="1784"/>
    </location>
</feature>
<dbReference type="Pfam" id="PF00001">
    <property type="entry name" value="7tm_1"/>
    <property type="match status" value="1"/>
</dbReference>
<dbReference type="Proteomes" id="UP001148838">
    <property type="component" value="Unassembled WGS sequence"/>
</dbReference>
<feature type="transmembrane region" description="Helical" evidence="12">
    <location>
        <begin position="1374"/>
        <end position="1395"/>
    </location>
</feature>
<keyword evidence="4 12" id="KW-1133">Transmembrane helix</keyword>
<comment type="similarity">
    <text evidence="2">Belongs to the G-protein coupled receptor 1 family.</text>
</comment>
<evidence type="ECO:0000256" key="1">
    <source>
        <dbReference type="ARBA" id="ARBA00004141"/>
    </source>
</evidence>
<evidence type="ECO:0000256" key="12">
    <source>
        <dbReference type="SAM" id="Phobius"/>
    </source>
</evidence>
<reference evidence="15 16" key="1">
    <citation type="journal article" date="2022" name="Allergy">
        <title>Genome assembly and annotation of Periplaneta americana reveal a comprehensive cockroach allergen profile.</title>
        <authorList>
            <person name="Wang L."/>
            <person name="Xiong Q."/>
            <person name="Saelim N."/>
            <person name="Wang L."/>
            <person name="Nong W."/>
            <person name="Wan A.T."/>
            <person name="Shi M."/>
            <person name="Liu X."/>
            <person name="Cao Q."/>
            <person name="Hui J.H.L."/>
            <person name="Sookrung N."/>
            <person name="Leung T.F."/>
            <person name="Tungtrongchitr A."/>
            <person name="Tsui S.K.W."/>
        </authorList>
    </citation>
    <scope>NUCLEOTIDE SEQUENCE [LARGE SCALE GENOMIC DNA]</scope>
    <source>
        <strain evidence="15">PWHHKU_190912</strain>
    </source>
</reference>
<dbReference type="PRINTS" id="PR00237">
    <property type="entry name" value="GPCRRHODOPSN"/>
</dbReference>
<gene>
    <name evidence="15" type="ORF">ANN_00303</name>
</gene>
<keyword evidence="8" id="KW-0325">Glycoprotein</keyword>
<keyword evidence="10" id="KW-0844">Vision</keyword>
<evidence type="ECO:0000256" key="10">
    <source>
        <dbReference type="ARBA" id="ARBA00023305"/>
    </source>
</evidence>
<evidence type="ECO:0000256" key="5">
    <source>
        <dbReference type="ARBA" id="ARBA00023040"/>
    </source>
</evidence>
<dbReference type="Gene3D" id="1.20.1070.10">
    <property type="entry name" value="Rhodopsin 7-helix transmembrane proteins"/>
    <property type="match status" value="1"/>
</dbReference>
<keyword evidence="6 12" id="KW-0472">Membrane</keyword>
<dbReference type="InterPro" id="IPR000276">
    <property type="entry name" value="GPCR_Rhodpsn"/>
</dbReference>
<evidence type="ECO:0000256" key="8">
    <source>
        <dbReference type="ARBA" id="ARBA00023180"/>
    </source>
</evidence>
<feature type="compositionally biased region" description="Acidic residues" evidence="11">
    <location>
        <begin position="1732"/>
        <end position="1741"/>
    </location>
</feature>
<dbReference type="EMBL" id="JAJSOF020000003">
    <property type="protein sequence ID" value="KAJ4448911.1"/>
    <property type="molecule type" value="Genomic_DNA"/>
</dbReference>
<feature type="transmembrane region" description="Helical" evidence="12">
    <location>
        <begin position="1326"/>
        <end position="1353"/>
    </location>
</feature>
<evidence type="ECO:0000256" key="2">
    <source>
        <dbReference type="ARBA" id="ARBA00010663"/>
    </source>
</evidence>
<dbReference type="CDD" id="cd00637">
    <property type="entry name" value="7tm_classA_rhodopsin-like"/>
    <property type="match status" value="1"/>
</dbReference>
<evidence type="ECO:0000256" key="4">
    <source>
        <dbReference type="ARBA" id="ARBA00022989"/>
    </source>
</evidence>
<accession>A0ABQ8TS19</accession>
<feature type="transmembrane region" description="Helical" evidence="12">
    <location>
        <begin position="1172"/>
        <end position="1193"/>
    </location>
</feature>
<feature type="transmembrane region" description="Helical" evidence="12">
    <location>
        <begin position="1642"/>
        <end position="1667"/>
    </location>
</feature>
<dbReference type="PROSITE" id="PS50262">
    <property type="entry name" value="G_PROTEIN_RECEP_F1_2"/>
    <property type="match status" value="1"/>
</dbReference>
<keyword evidence="7" id="KW-0675">Receptor</keyword>
<feature type="compositionally biased region" description="Acidic residues" evidence="11">
    <location>
        <begin position="93"/>
        <end position="103"/>
    </location>
</feature>
<feature type="compositionally biased region" description="Gly residues" evidence="11">
    <location>
        <begin position="83"/>
        <end position="92"/>
    </location>
</feature>
<evidence type="ECO:0000259" key="14">
    <source>
        <dbReference type="PROSITE" id="PS50262"/>
    </source>
</evidence>
<dbReference type="SUPFAM" id="SSF81321">
    <property type="entry name" value="Family A G protein-coupled receptor-like"/>
    <property type="match status" value="1"/>
</dbReference>
<feature type="transmembrane region" description="Helical" evidence="12">
    <location>
        <begin position="1245"/>
        <end position="1269"/>
    </location>
</feature>
<dbReference type="InterPro" id="IPR050125">
    <property type="entry name" value="GPCR_opsins"/>
</dbReference>
<evidence type="ECO:0000313" key="15">
    <source>
        <dbReference type="EMBL" id="KAJ4448911.1"/>
    </source>
</evidence>
<feature type="transmembrane region" description="Helical" evidence="12">
    <location>
        <begin position="1205"/>
        <end position="1225"/>
    </location>
</feature>
<evidence type="ECO:0000256" key="7">
    <source>
        <dbReference type="ARBA" id="ARBA00023170"/>
    </source>
</evidence>